<dbReference type="Proteomes" id="UP000198803">
    <property type="component" value="Chromosome I"/>
</dbReference>
<accession>A0ABY0QH79</accession>
<keyword evidence="2" id="KW-1133">Transmembrane helix</keyword>
<keyword evidence="5" id="KW-1185">Reference proteome</keyword>
<keyword evidence="1" id="KW-0175">Coiled coil</keyword>
<dbReference type="EMBL" id="LT629693">
    <property type="protein sequence ID" value="SDK39644.1"/>
    <property type="molecule type" value="Genomic_DNA"/>
</dbReference>
<evidence type="ECO:0000256" key="3">
    <source>
        <dbReference type="SAM" id="SignalP"/>
    </source>
</evidence>
<evidence type="ECO:0000313" key="5">
    <source>
        <dbReference type="Proteomes" id="UP000198803"/>
    </source>
</evidence>
<sequence>MDNIVNKIAVLCAAVTGYAQAARDFVASTKGKVILAVVLLAVVAAFAHHSGASDKSDLKAQVADLQKQISTFKCPAVTVREPIEDVESKRRADQLAERLSESEAAKARLQQKVTDYEKQLAQRRKAGALILSPADARSLSNIQ</sequence>
<keyword evidence="3" id="KW-0732">Signal</keyword>
<feature type="signal peptide" evidence="3">
    <location>
        <begin position="1"/>
        <end position="21"/>
    </location>
</feature>
<proteinExistence type="predicted"/>
<evidence type="ECO:0000256" key="1">
    <source>
        <dbReference type="SAM" id="Coils"/>
    </source>
</evidence>
<protein>
    <submittedName>
        <fullName evidence="4">Uncharacterized protein</fullName>
    </submittedName>
</protein>
<keyword evidence="2" id="KW-0472">Membrane</keyword>
<dbReference type="RefSeq" id="WP_091977072.1">
    <property type="nucleotide sequence ID" value="NZ_LT629693.1"/>
</dbReference>
<organism evidence="4 5">
    <name type="scientific">Bradyrhizobium ottawaense</name>
    <dbReference type="NCBI Taxonomy" id="931866"/>
    <lineage>
        <taxon>Bacteria</taxon>
        <taxon>Pseudomonadati</taxon>
        <taxon>Pseudomonadota</taxon>
        <taxon>Alphaproteobacteria</taxon>
        <taxon>Hyphomicrobiales</taxon>
        <taxon>Nitrobacteraceae</taxon>
        <taxon>Bradyrhizobium</taxon>
    </lineage>
</organism>
<gene>
    <name evidence="4" type="ORF">SAMN05444163_8015</name>
</gene>
<feature type="coiled-coil region" evidence="1">
    <location>
        <begin position="92"/>
        <end position="126"/>
    </location>
</feature>
<keyword evidence="2" id="KW-0812">Transmembrane</keyword>
<evidence type="ECO:0000313" key="4">
    <source>
        <dbReference type="EMBL" id="SDK39644.1"/>
    </source>
</evidence>
<evidence type="ECO:0000256" key="2">
    <source>
        <dbReference type="SAM" id="Phobius"/>
    </source>
</evidence>
<name>A0ABY0QH79_9BRAD</name>
<reference evidence="4 5" key="1">
    <citation type="submission" date="2016-10" db="EMBL/GenBank/DDBJ databases">
        <authorList>
            <person name="Varghese N."/>
            <person name="Submissions S."/>
        </authorList>
    </citation>
    <scope>NUCLEOTIDE SEQUENCE [LARGE SCALE GENOMIC DNA]</scope>
    <source>
        <strain evidence="4 5">GAS524</strain>
    </source>
</reference>
<feature type="transmembrane region" description="Helical" evidence="2">
    <location>
        <begin position="31"/>
        <end position="49"/>
    </location>
</feature>
<feature type="chain" id="PRO_5045934906" evidence="3">
    <location>
        <begin position="22"/>
        <end position="143"/>
    </location>
</feature>